<dbReference type="InterPro" id="IPR049625">
    <property type="entry name" value="Glyco_transf_61_cat"/>
</dbReference>
<organism evidence="2 3">
    <name type="scientific">Gluconobacter thailandicus NBRC 3257</name>
    <dbReference type="NCBI Taxonomy" id="1381097"/>
    <lineage>
        <taxon>Bacteria</taxon>
        <taxon>Pseudomonadati</taxon>
        <taxon>Pseudomonadota</taxon>
        <taxon>Alphaproteobacteria</taxon>
        <taxon>Acetobacterales</taxon>
        <taxon>Acetobacteraceae</taxon>
        <taxon>Gluconobacter</taxon>
    </lineage>
</organism>
<evidence type="ECO:0000313" key="2">
    <source>
        <dbReference type="EMBL" id="GAD26256.1"/>
    </source>
</evidence>
<dbReference type="EMBL" id="BASM01000015">
    <property type="protein sequence ID" value="GAD26256.1"/>
    <property type="molecule type" value="Genomic_DNA"/>
</dbReference>
<keyword evidence="3" id="KW-1185">Reference proteome</keyword>
<proteinExistence type="predicted"/>
<comment type="caution">
    <text evidence="2">The sequence shown here is derived from an EMBL/GenBank/DDBJ whole genome shotgun (WGS) entry which is preliminary data.</text>
</comment>
<gene>
    <name evidence="2" type="ORF">NBRC3257_1255</name>
</gene>
<accession>A0ABQ0IVL6</accession>
<dbReference type="Proteomes" id="UP000018209">
    <property type="component" value="Unassembled WGS sequence"/>
</dbReference>
<reference evidence="2 3" key="1">
    <citation type="submission" date="2013-08" db="EMBL/GenBank/DDBJ databases">
        <title>Gluconobacter thailandicus NBRC 3257 whole genome sequence.</title>
        <authorList>
            <person name="Matsutani M."/>
            <person name="Yakushi T."/>
            <person name="Matsushita K."/>
        </authorList>
    </citation>
    <scope>NUCLEOTIDE SEQUENCE [LARGE SCALE GENOMIC DNA]</scope>
    <source>
        <strain evidence="2 3">NBRC 3257</strain>
    </source>
</reference>
<sequence>MARDAGETHQETVWATPFKVASRFGKGQDMPLKDCTGFVGRRLLIQDLPNEREARNVVFIPPGNGPEWGLFDPSGRSVPEAMLYTGAGGLHTPLCSRTVQTLPDCPVVSDAFDYVFVGNLDPSYAYFLANSFSRLWSLPAYRRSGLRIVFSGSHSIAQMMQQDYFRIIVTALGLTEQNFLQVVAPVRFPRITVAAAAFEELSLVHTVFADLAHHVGRQVLPEGAQVQPGRVLFFSQETLKQGNVRVENEAVLTAALRERGIGIVHPHQMTFREQLKLWASNPLVIAYNDACLHTSIFFPQRRVITLAHGSDMWVNQCLVDMVNGNDARYLHDTASLEPVGAGHGFHMNYRIPDPERLASELVEFALG</sequence>
<evidence type="ECO:0000259" key="1">
    <source>
        <dbReference type="Pfam" id="PF04577"/>
    </source>
</evidence>
<protein>
    <submittedName>
        <fullName evidence="2">Capsular polysaccharide biosynthesis protein-like protein</fullName>
    </submittedName>
</protein>
<dbReference type="Pfam" id="PF04577">
    <property type="entry name" value="Glyco_transf_61"/>
    <property type="match status" value="1"/>
</dbReference>
<dbReference type="RefSeq" id="WP_007284051.1">
    <property type="nucleotide sequence ID" value="NZ_BASM01000015.1"/>
</dbReference>
<name>A0ABQ0IVL6_GLUTH</name>
<feature type="domain" description="Glycosyltransferase 61 catalytic" evidence="1">
    <location>
        <begin position="127"/>
        <end position="304"/>
    </location>
</feature>
<evidence type="ECO:0000313" key="3">
    <source>
        <dbReference type="Proteomes" id="UP000018209"/>
    </source>
</evidence>